<name>A0A1L9SR66_9EURO</name>
<keyword evidence="3" id="KW-1185">Reference proteome</keyword>
<dbReference type="RefSeq" id="XP_022584106.1">
    <property type="nucleotide sequence ID" value="XM_022730567.1"/>
</dbReference>
<protein>
    <submittedName>
        <fullName evidence="2">Uncharacterized protein</fullName>
    </submittedName>
</protein>
<gene>
    <name evidence="2" type="ORF">ASPZODRAFT_980011</name>
</gene>
<evidence type="ECO:0000313" key="2">
    <source>
        <dbReference type="EMBL" id="OJJ49596.1"/>
    </source>
</evidence>
<keyword evidence="1" id="KW-0812">Transmembrane</keyword>
<dbReference type="EMBL" id="KV878337">
    <property type="protein sequence ID" value="OJJ49596.1"/>
    <property type="molecule type" value="Genomic_DNA"/>
</dbReference>
<sequence length="104" mass="11590">MNSRILATMFVSVHDASCVYIVLSALCSVYPIMNASLRAKPRGCLGLRSIYPLNPRCCLVFPGLDGAIESLDMYIGYEGRRRHEISENRPDAHFRVLHGYSGSI</sequence>
<keyword evidence="1" id="KW-1133">Transmembrane helix</keyword>
<dbReference type="Proteomes" id="UP000184188">
    <property type="component" value="Unassembled WGS sequence"/>
</dbReference>
<keyword evidence="1" id="KW-0472">Membrane</keyword>
<reference evidence="3" key="1">
    <citation type="journal article" date="2017" name="Genome Biol.">
        <title>Comparative genomics reveals high biological diversity and specific adaptations in the industrially and medically important fungal genus Aspergillus.</title>
        <authorList>
            <person name="de Vries R.P."/>
            <person name="Riley R."/>
            <person name="Wiebenga A."/>
            <person name="Aguilar-Osorio G."/>
            <person name="Amillis S."/>
            <person name="Uchima C.A."/>
            <person name="Anderluh G."/>
            <person name="Asadollahi M."/>
            <person name="Askin M."/>
            <person name="Barry K."/>
            <person name="Battaglia E."/>
            <person name="Bayram O."/>
            <person name="Benocci T."/>
            <person name="Braus-Stromeyer S.A."/>
            <person name="Caldana C."/>
            <person name="Canovas D."/>
            <person name="Cerqueira G.C."/>
            <person name="Chen F."/>
            <person name="Chen W."/>
            <person name="Choi C."/>
            <person name="Clum A."/>
            <person name="Dos Santos R.A."/>
            <person name="Damasio A.R."/>
            <person name="Diallinas G."/>
            <person name="Emri T."/>
            <person name="Fekete E."/>
            <person name="Flipphi M."/>
            <person name="Freyberg S."/>
            <person name="Gallo A."/>
            <person name="Gournas C."/>
            <person name="Habgood R."/>
            <person name="Hainaut M."/>
            <person name="Harispe M.L."/>
            <person name="Henrissat B."/>
            <person name="Hilden K.S."/>
            <person name="Hope R."/>
            <person name="Hossain A."/>
            <person name="Karabika E."/>
            <person name="Karaffa L."/>
            <person name="Karanyi Z."/>
            <person name="Krasevec N."/>
            <person name="Kuo A."/>
            <person name="Kusch H."/>
            <person name="LaButti K."/>
            <person name="Lagendijk E.L."/>
            <person name="Lapidus A."/>
            <person name="Levasseur A."/>
            <person name="Lindquist E."/>
            <person name="Lipzen A."/>
            <person name="Logrieco A.F."/>
            <person name="MacCabe A."/>
            <person name="Maekelae M.R."/>
            <person name="Malavazi I."/>
            <person name="Melin P."/>
            <person name="Meyer V."/>
            <person name="Mielnichuk N."/>
            <person name="Miskei M."/>
            <person name="Molnar A.P."/>
            <person name="Mule G."/>
            <person name="Ngan C.Y."/>
            <person name="Orejas M."/>
            <person name="Orosz E."/>
            <person name="Ouedraogo J.P."/>
            <person name="Overkamp K.M."/>
            <person name="Park H.-S."/>
            <person name="Perrone G."/>
            <person name="Piumi F."/>
            <person name="Punt P.J."/>
            <person name="Ram A.F."/>
            <person name="Ramon A."/>
            <person name="Rauscher S."/>
            <person name="Record E."/>
            <person name="Riano-Pachon D.M."/>
            <person name="Robert V."/>
            <person name="Roehrig J."/>
            <person name="Ruller R."/>
            <person name="Salamov A."/>
            <person name="Salih N.S."/>
            <person name="Samson R.A."/>
            <person name="Sandor E."/>
            <person name="Sanguinetti M."/>
            <person name="Schuetze T."/>
            <person name="Sepcic K."/>
            <person name="Shelest E."/>
            <person name="Sherlock G."/>
            <person name="Sophianopoulou V."/>
            <person name="Squina F.M."/>
            <person name="Sun H."/>
            <person name="Susca A."/>
            <person name="Todd R.B."/>
            <person name="Tsang A."/>
            <person name="Unkles S.E."/>
            <person name="van de Wiele N."/>
            <person name="van Rossen-Uffink D."/>
            <person name="Oliveira J.V."/>
            <person name="Vesth T.C."/>
            <person name="Visser J."/>
            <person name="Yu J.-H."/>
            <person name="Zhou M."/>
            <person name="Andersen M.R."/>
            <person name="Archer D.B."/>
            <person name="Baker S.E."/>
            <person name="Benoit I."/>
            <person name="Brakhage A.A."/>
            <person name="Braus G.H."/>
            <person name="Fischer R."/>
            <person name="Frisvad J.C."/>
            <person name="Goldman G.H."/>
            <person name="Houbraken J."/>
            <person name="Oakley B."/>
            <person name="Pocsi I."/>
            <person name="Scazzocchio C."/>
            <person name="Seiboth B."/>
            <person name="vanKuyk P.A."/>
            <person name="Wortman J."/>
            <person name="Dyer P.S."/>
            <person name="Grigoriev I.V."/>
        </authorList>
    </citation>
    <scope>NUCLEOTIDE SEQUENCE [LARGE SCALE GENOMIC DNA]</scope>
    <source>
        <strain evidence="3">CBS 506.65</strain>
    </source>
</reference>
<dbReference type="VEuPathDB" id="FungiDB:ASPZODRAFT_980011"/>
<evidence type="ECO:0000313" key="3">
    <source>
        <dbReference type="Proteomes" id="UP000184188"/>
    </source>
</evidence>
<organism evidence="2 3">
    <name type="scientific">Penicilliopsis zonata CBS 506.65</name>
    <dbReference type="NCBI Taxonomy" id="1073090"/>
    <lineage>
        <taxon>Eukaryota</taxon>
        <taxon>Fungi</taxon>
        <taxon>Dikarya</taxon>
        <taxon>Ascomycota</taxon>
        <taxon>Pezizomycotina</taxon>
        <taxon>Eurotiomycetes</taxon>
        <taxon>Eurotiomycetidae</taxon>
        <taxon>Eurotiales</taxon>
        <taxon>Aspergillaceae</taxon>
        <taxon>Penicilliopsis</taxon>
    </lineage>
</organism>
<proteinExistence type="predicted"/>
<feature type="transmembrane region" description="Helical" evidence="1">
    <location>
        <begin position="6"/>
        <end position="32"/>
    </location>
</feature>
<accession>A0A1L9SR66</accession>
<dbReference type="GeneID" id="34617031"/>
<evidence type="ECO:0000256" key="1">
    <source>
        <dbReference type="SAM" id="Phobius"/>
    </source>
</evidence>
<dbReference type="AlphaFoldDB" id="A0A1L9SR66"/>